<evidence type="ECO:0000256" key="5">
    <source>
        <dbReference type="ARBA" id="ARBA00023136"/>
    </source>
</evidence>
<dbReference type="GO" id="GO:0015293">
    <property type="term" value="F:symporter activity"/>
    <property type="evidence" value="ECO:0007669"/>
    <property type="project" value="UniProtKB-KW"/>
</dbReference>
<feature type="transmembrane region" description="Helical" evidence="7">
    <location>
        <begin position="259"/>
        <end position="282"/>
    </location>
</feature>
<dbReference type="EMBL" id="FUWW01000006">
    <property type="protein sequence ID" value="SJZ50441.1"/>
    <property type="molecule type" value="Genomic_DNA"/>
</dbReference>
<dbReference type="PROSITE" id="PS50267">
    <property type="entry name" value="NA_NEUROTRAN_SYMP_3"/>
    <property type="match status" value="1"/>
</dbReference>
<evidence type="ECO:0000256" key="6">
    <source>
        <dbReference type="RuleBase" id="RU003732"/>
    </source>
</evidence>
<evidence type="ECO:0000256" key="2">
    <source>
        <dbReference type="ARBA" id="ARBA00022448"/>
    </source>
</evidence>
<keyword evidence="9" id="KW-1185">Reference proteome</keyword>
<keyword evidence="5 7" id="KW-0472">Membrane</keyword>
<dbReference type="Proteomes" id="UP000190657">
    <property type="component" value="Unassembled WGS sequence"/>
</dbReference>
<feature type="transmembrane region" description="Helical" evidence="7">
    <location>
        <begin position="307"/>
        <end position="335"/>
    </location>
</feature>
<keyword evidence="3 6" id="KW-0812">Transmembrane</keyword>
<keyword evidence="2 6" id="KW-0813">Transport</keyword>
<feature type="transmembrane region" description="Helical" evidence="7">
    <location>
        <begin position="145"/>
        <end position="164"/>
    </location>
</feature>
<feature type="transmembrane region" description="Helical" evidence="7">
    <location>
        <begin position="40"/>
        <end position="64"/>
    </location>
</feature>
<dbReference type="NCBIfam" id="NF037979">
    <property type="entry name" value="Na_transp"/>
    <property type="match status" value="1"/>
</dbReference>
<dbReference type="AlphaFoldDB" id="A0A1T4L7F4"/>
<dbReference type="InterPro" id="IPR037272">
    <property type="entry name" value="SNS_sf"/>
</dbReference>
<sequence length="491" mass="53930">MEKREQFASQLGFILVSAGCAVGIGNVWKFPYICGMYGGAAFIVMYLLFLIILGFPILVAEFAVGRGSQMGMGRAFEKLEPKGTKWHNLKWISIIGCYLLMSFYTMVGGWMLYYAYLEITGKLSGLDVDGVGNAFSTMLSQPQTMGLWAFIAIVLSFAVCALGVKNGVEKITKVMMSLLVVLMVALAINSATLPNASEGIKFYLVPNFSVVKQTGFGTAVFAAMSHAFFTLSLGIGAMEIFGSYLDKKKRLGGEAVSVMVLDTFVALMAGFIIIPACFAFGVQPDSGPSLLFITLPNVFNQMAGGRIWGALFFIFMSFAALSTIIAVFENLIAAFMDMKGWSRSKSVAVNFIIITAISIPAILGFNLWSKVQLLGEGTGIMDVEDFIVSYNLLPLGSLVFVMFCVRKNGWGFENFIKEANTGEGLKFPNWARAYMQYVLPIVVIIVYLKGYYDFFANHEPAQRIAWMAFAFLLMLVIFGIVFFTGRKKKSA</sequence>
<feature type="transmembrane region" description="Helical" evidence="7">
    <location>
        <begin position="91"/>
        <end position="116"/>
    </location>
</feature>
<dbReference type="RefSeq" id="WP_078768281.1">
    <property type="nucleotide sequence ID" value="NZ_FUWW01000006.1"/>
</dbReference>
<dbReference type="PANTHER" id="PTHR42948">
    <property type="entry name" value="TRANSPORTER"/>
    <property type="match status" value="1"/>
</dbReference>
<feature type="transmembrane region" description="Helical" evidence="7">
    <location>
        <begin position="7"/>
        <end position="28"/>
    </location>
</feature>
<organism evidence="8 9">
    <name type="scientific">Eubacterium coprostanoligenes</name>
    <dbReference type="NCBI Taxonomy" id="290054"/>
    <lineage>
        <taxon>Bacteria</taxon>
        <taxon>Bacillati</taxon>
        <taxon>Bacillota</taxon>
        <taxon>Clostridia</taxon>
        <taxon>Eubacteriales</taxon>
        <taxon>Eubacteriaceae</taxon>
        <taxon>Eubacterium</taxon>
    </lineage>
</organism>
<dbReference type="PANTHER" id="PTHR42948:SF1">
    <property type="entry name" value="TRANSPORTER"/>
    <property type="match status" value="1"/>
</dbReference>
<evidence type="ECO:0000256" key="3">
    <source>
        <dbReference type="ARBA" id="ARBA00022692"/>
    </source>
</evidence>
<evidence type="ECO:0000313" key="9">
    <source>
        <dbReference type="Proteomes" id="UP000190657"/>
    </source>
</evidence>
<evidence type="ECO:0000313" key="8">
    <source>
        <dbReference type="EMBL" id="SJZ50441.1"/>
    </source>
</evidence>
<name>A0A1T4L7F4_9FIRM</name>
<evidence type="ECO:0000256" key="4">
    <source>
        <dbReference type="ARBA" id="ARBA00022989"/>
    </source>
</evidence>
<dbReference type="PRINTS" id="PR00176">
    <property type="entry name" value="NANEUSMPORT"/>
</dbReference>
<dbReference type="PROSITE" id="PS00610">
    <property type="entry name" value="NA_NEUROTRAN_SYMP_1"/>
    <property type="match status" value="1"/>
</dbReference>
<dbReference type="SUPFAM" id="SSF161070">
    <property type="entry name" value="SNF-like"/>
    <property type="match status" value="1"/>
</dbReference>
<dbReference type="CDD" id="cd10336">
    <property type="entry name" value="SLC6sbd_Tyt1-Like"/>
    <property type="match status" value="1"/>
</dbReference>
<dbReference type="OrthoDB" id="9762833at2"/>
<keyword evidence="4 7" id="KW-1133">Transmembrane helix</keyword>
<feature type="transmembrane region" description="Helical" evidence="7">
    <location>
        <begin position="434"/>
        <end position="452"/>
    </location>
</feature>
<dbReference type="InterPro" id="IPR000175">
    <property type="entry name" value="Na/ntran_symport"/>
</dbReference>
<dbReference type="GO" id="GO:0016020">
    <property type="term" value="C:membrane"/>
    <property type="evidence" value="ECO:0007669"/>
    <property type="project" value="UniProtKB-SubCell"/>
</dbReference>
<comment type="similarity">
    <text evidence="6">Belongs to the sodium:neurotransmitter symporter (SNF) (TC 2.A.22) family.</text>
</comment>
<feature type="transmembrane region" description="Helical" evidence="7">
    <location>
        <begin position="347"/>
        <end position="367"/>
    </location>
</feature>
<protein>
    <recommendedName>
        <fullName evidence="6">Transporter</fullName>
    </recommendedName>
</protein>
<keyword evidence="6" id="KW-0769">Symport</keyword>
<feature type="transmembrane region" description="Helical" evidence="7">
    <location>
        <begin position="176"/>
        <end position="196"/>
    </location>
</feature>
<proteinExistence type="inferred from homology"/>
<feature type="transmembrane region" description="Helical" evidence="7">
    <location>
        <begin position="464"/>
        <end position="485"/>
    </location>
</feature>
<evidence type="ECO:0000256" key="1">
    <source>
        <dbReference type="ARBA" id="ARBA00004141"/>
    </source>
</evidence>
<dbReference type="Pfam" id="PF00209">
    <property type="entry name" value="SNF"/>
    <property type="match status" value="2"/>
</dbReference>
<accession>A0A1T4L7F4</accession>
<feature type="transmembrane region" description="Helical" evidence="7">
    <location>
        <begin position="387"/>
        <end position="405"/>
    </location>
</feature>
<dbReference type="PROSITE" id="PS51257">
    <property type="entry name" value="PROKAR_LIPOPROTEIN"/>
    <property type="match status" value="1"/>
</dbReference>
<dbReference type="InterPro" id="IPR047218">
    <property type="entry name" value="YocR/YhdH-like"/>
</dbReference>
<reference evidence="8 9" key="1">
    <citation type="submission" date="2017-02" db="EMBL/GenBank/DDBJ databases">
        <authorList>
            <person name="Peterson S.W."/>
        </authorList>
    </citation>
    <scope>NUCLEOTIDE SEQUENCE [LARGE SCALE GENOMIC DNA]</scope>
    <source>
        <strain evidence="8 9">ATCC 51222</strain>
    </source>
</reference>
<gene>
    <name evidence="8" type="ORF">SAMN02745114_00795</name>
</gene>
<comment type="subcellular location">
    <subcellularLocation>
        <location evidence="1">Membrane</location>
        <topology evidence="1">Multi-pass membrane protein</topology>
    </subcellularLocation>
</comment>
<evidence type="ECO:0000256" key="7">
    <source>
        <dbReference type="SAM" id="Phobius"/>
    </source>
</evidence>
<feature type="transmembrane region" description="Helical" evidence="7">
    <location>
        <begin position="216"/>
        <end position="238"/>
    </location>
</feature>